<dbReference type="EMBL" id="PUHR01000274">
    <property type="protein sequence ID" value="KAG0655954.1"/>
    <property type="molecule type" value="Genomic_DNA"/>
</dbReference>
<dbReference type="GO" id="GO:0016616">
    <property type="term" value="F:oxidoreductase activity, acting on the CH-OH group of donors, NAD or NADP as acceptor"/>
    <property type="evidence" value="ECO:0007669"/>
    <property type="project" value="TreeGrafter"/>
</dbReference>
<dbReference type="InterPro" id="IPR001509">
    <property type="entry name" value="Epimerase_deHydtase"/>
</dbReference>
<dbReference type="SUPFAM" id="SSF51735">
    <property type="entry name" value="NAD(P)-binding Rossmann-fold domains"/>
    <property type="match status" value="1"/>
</dbReference>
<evidence type="ECO:0000256" key="1">
    <source>
        <dbReference type="ARBA" id="ARBA00023002"/>
    </source>
</evidence>
<name>A0A9P6VVB5_MAUEX</name>
<dbReference type="PANTHER" id="PTHR10366:SF844">
    <property type="entry name" value="NADPH-DEPENDENT METHYLGLYOXAL REDUCTASE GRE2"/>
    <property type="match status" value="1"/>
</dbReference>
<dbReference type="PANTHER" id="PTHR10366">
    <property type="entry name" value="NAD DEPENDENT EPIMERASE/DEHYDRATASE"/>
    <property type="match status" value="1"/>
</dbReference>
<sequence length="342" mass="38539">MSVFISGATGFIAKHIIQQLLEQNYKVIGSARSEAKCVDLKQKFNNNPNLYMVVVPDISELDAFDEAFDIHGSEVKYVLHTASPFTFDVTDFEKDLLIPARNGTLGILRSIKKFSSSTVERFVITSSFAAMFDLHNLDNDNITFNEESWNPDDWNSCQRNARAAYCGSKKVAEETAWNFYDNYKSLLKLEMTSVNAVCVFGPQMFDSDVANHLNTSCEYINSALHSTTDKFPPYVSGRYIDVRDVAKAHIYAFQKENTIGKRLILSEGNFNTQDILNYLNEDFSVLKGRICVGTPNDGVEHSSFGAKTDNHKTKEVLGFKFIDLKQTVDDTAVQILKHEGRL</sequence>
<dbReference type="Proteomes" id="UP000750334">
    <property type="component" value="Unassembled WGS sequence"/>
</dbReference>
<protein>
    <submittedName>
        <fullName evidence="4">Methylglyoxal reductase (NADPH-dependent) gre2</fullName>
    </submittedName>
</protein>
<evidence type="ECO:0000313" key="5">
    <source>
        <dbReference type="Proteomes" id="UP000750334"/>
    </source>
</evidence>
<keyword evidence="1" id="KW-0560">Oxidoreductase</keyword>
<feature type="domain" description="NAD-dependent epimerase/dehydratase" evidence="3">
    <location>
        <begin position="3"/>
        <end position="258"/>
    </location>
</feature>
<accession>A0A9P6VVB5</accession>
<dbReference type="InterPro" id="IPR050425">
    <property type="entry name" value="NAD(P)_dehydrat-like"/>
</dbReference>
<dbReference type="Pfam" id="PF01370">
    <property type="entry name" value="Epimerase"/>
    <property type="match status" value="1"/>
</dbReference>
<gene>
    <name evidence="4" type="primary">GRE2_6</name>
    <name evidence="4" type="ORF">C6P45_002819</name>
</gene>
<dbReference type="CDD" id="cd05227">
    <property type="entry name" value="AR_SDR_e"/>
    <property type="match status" value="1"/>
</dbReference>
<proteinExistence type="inferred from homology"/>
<dbReference type="FunFam" id="3.40.50.720:FF:000191">
    <property type="entry name" value="Methylglyoxal reductase (NADPH-dependent)"/>
    <property type="match status" value="1"/>
</dbReference>
<keyword evidence="5" id="KW-1185">Reference proteome</keyword>
<evidence type="ECO:0000313" key="4">
    <source>
        <dbReference type="EMBL" id="KAG0655954.1"/>
    </source>
</evidence>
<evidence type="ECO:0000259" key="3">
    <source>
        <dbReference type="Pfam" id="PF01370"/>
    </source>
</evidence>
<comment type="caution">
    <text evidence="4">The sequence shown here is derived from an EMBL/GenBank/DDBJ whole genome shotgun (WGS) entry which is preliminary data.</text>
</comment>
<dbReference type="AlphaFoldDB" id="A0A9P6VVB5"/>
<reference evidence="4 5" key="1">
    <citation type="submission" date="2020-11" db="EMBL/GenBank/DDBJ databases">
        <title>Kefir isolates.</title>
        <authorList>
            <person name="Marcisauskas S."/>
            <person name="Kim Y."/>
            <person name="Blasche S."/>
        </authorList>
    </citation>
    <scope>NUCLEOTIDE SEQUENCE [LARGE SCALE GENOMIC DNA]</scope>
    <source>
        <strain evidence="4 5">OG2</strain>
    </source>
</reference>
<comment type="similarity">
    <text evidence="2">Belongs to the NAD(P)-dependent epimerase/dehydratase family. Dihydroflavonol-4-reductase subfamily.</text>
</comment>
<dbReference type="Gene3D" id="3.40.50.720">
    <property type="entry name" value="NAD(P)-binding Rossmann-like Domain"/>
    <property type="match status" value="1"/>
</dbReference>
<dbReference type="InterPro" id="IPR036291">
    <property type="entry name" value="NAD(P)-bd_dom_sf"/>
</dbReference>
<evidence type="ECO:0000256" key="2">
    <source>
        <dbReference type="ARBA" id="ARBA00023445"/>
    </source>
</evidence>
<organism evidence="4 5">
    <name type="scientific">Maudiozyma exigua</name>
    <name type="common">Yeast</name>
    <name type="synonym">Kazachstania exigua</name>
    <dbReference type="NCBI Taxonomy" id="34358"/>
    <lineage>
        <taxon>Eukaryota</taxon>
        <taxon>Fungi</taxon>
        <taxon>Dikarya</taxon>
        <taxon>Ascomycota</taxon>
        <taxon>Saccharomycotina</taxon>
        <taxon>Saccharomycetes</taxon>
        <taxon>Saccharomycetales</taxon>
        <taxon>Saccharomycetaceae</taxon>
        <taxon>Maudiozyma</taxon>
    </lineage>
</organism>
<dbReference type="OrthoDB" id="2735536at2759"/>